<organism evidence="1 2">
    <name type="scientific">Paenibacillus ferrarius</name>
    <dbReference type="NCBI Taxonomy" id="1469647"/>
    <lineage>
        <taxon>Bacteria</taxon>
        <taxon>Bacillati</taxon>
        <taxon>Bacillota</taxon>
        <taxon>Bacilli</taxon>
        <taxon>Bacillales</taxon>
        <taxon>Paenibacillaceae</taxon>
        <taxon>Paenibacillus</taxon>
    </lineage>
</organism>
<dbReference type="Proteomes" id="UP000190626">
    <property type="component" value="Unassembled WGS sequence"/>
</dbReference>
<dbReference type="RefSeq" id="WP_079408876.1">
    <property type="nucleotide sequence ID" value="NZ_MBTG01000001.1"/>
</dbReference>
<gene>
    <name evidence="1" type="ORF">BC351_01135</name>
</gene>
<accession>A0A1V4HTH2</accession>
<sequence>MKPIQRDLAVLAMVKDYLKTDLSTLIPHLDREKLWIITEKNIPDGDTLHNVLKEMALDSYNRIKKKYSK</sequence>
<dbReference type="STRING" id="1469647.BC351_01135"/>
<evidence type="ECO:0000313" key="2">
    <source>
        <dbReference type="Proteomes" id="UP000190626"/>
    </source>
</evidence>
<proteinExistence type="predicted"/>
<comment type="caution">
    <text evidence="1">The sequence shown here is derived from an EMBL/GenBank/DDBJ whole genome shotgun (WGS) entry which is preliminary data.</text>
</comment>
<keyword evidence="2" id="KW-1185">Reference proteome</keyword>
<name>A0A1V4HTH2_9BACL</name>
<evidence type="ECO:0000313" key="1">
    <source>
        <dbReference type="EMBL" id="OPH61875.1"/>
    </source>
</evidence>
<protein>
    <submittedName>
        <fullName evidence="1">Uncharacterized protein</fullName>
    </submittedName>
</protein>
<reference evidence="2" key="1">
    <citation type="submission" date="2016-07" db="EMBL/GenBank/DDBJ databases">
        <authorList>
            <person name="Florea S."/>
            <person name="Webb J.S."/>
            <person name="Jaromczyk J."/>
            <person name="Schardl C.L."/>
        </authorList>
    </citation>
    <scope>NUCLEOTIDE SEQUENCE [LARGE SCALE GENOMIC DNA]</scope>
    <source>
        <strain evidence="2">CY1</strain>
    </source>
</reference>
<dbReference type="EMBL" id="MBTG01000001">
    <property type="protein sequence ID" value="OPH61875.1"/>
    <property type="molecule type" value="Genomic_DNA"/>
</dbReference>
<dbReference type="AlphaFoldDB" id="A0A1V4HTH2"/>